<dbReference type="CDD" id="cd11041">
    <property type="entry name" value="CYP503A1-like"/>
    <property type="match status" value="1"/>
</dbReference>
<evidence type="ECO:0000256" key="3">
    <source>
        <dbReference type="ARBA" id="ARBA00022723"/>
    </source>
</evidence>
<dbReference type="InterPro" id="IPR002403">
    <property type="entry name" value="Cyt_P450_E_grp-IV"/>
</dbReference>
<comment type="cofactor">
    <cofactor evidence="1 7">
        <name>heme</name>
        <dbReference type="ChEBI" id="CHEBI:30413"/>
    </cofactor>
</comment>
<dbReference type="PANTHER" id="PTHR46206">
    <property type="entry name" value="CYTOCHROME P450"/>
    <property type="match status" value="1"/>
</dbReference>
<dbReference type="SUPFAM" id="SSF48264">
    <property type="entry name" value="Cytochrome P450"/>
    <property type="match status" value="1"/>
</dbReference>
<reference evidence="8" key="1">
    <citation type="submission" date="2023-03" db="EMBL/GenBank/DDBJ databases">
        <title>Complete genome of Cladonia borealis.</title>
        <authorList>
            <person name="Park H."/>
        </authorList>
    </citation>
    <scope>NUCLEOTIDE SEQUENCE</scope>
    <source>
        <strain evidence="8">ANT050790</strain>
    </source>
</reference>
<evidence type="ECO:0000256" key="1">
    <source>
        <dbReference type="ARBA" id="ARBA00001971"/>
    </source>
</evidence>
<evidence type="ECO:0008006" key="10">
    <source>
        <dbReference type="Google" id="ProtNLM"/>
    </source>
</evidence>
<name>A0AA39R7U2_9LECA</name>
<organism evidence="8 9">
    <name type="scientific">Cladonia borealis</name>
    <dbReference type="NCBI Taxonomy" id="184061"/>
    <lineage>
        <taxon>Eukaryota</taxon>
        <taxon>Fungi</taxon>
        <taxon>Dikarya</taxon>
        <taxon>Ascomycota</taxon>
        <taxon>Pezizomycotina</taxon>
        <taxon>Lecanoromycetes</taxon>
        <taxon>OSLEUM clade</taxon>
        <taxon>Lecanoromycetidae</taxon>
        <taxon>Lecanorales</taxon>
        <taxon>Lecanorineae</taxon>
        <taxon>Cladoniaceae</taxon>
        <taxon>Cladonia</taxon>
    </lineage>
</organism>
<feature type="binding site" description="axial binding residue" evidence="7">
    <location>
        <position position="455"/>
    </location>
    <ligand>
        <name>heme</name>
        <dbReference type="ChEBI" id="CHEBI:30413"/>
    </ligand>
    <ligandPart>
        <name>Fe</name>
        <dbReference type="ChEBI" id="CHEBI:18248"/>
    </ligandPart>
</feature>
<evidence type="ECO:0000256" key="4">
    <source>
        <dbReference type="ARBA" id="ARBA00023002"/>
    </source>
</evidence>
<dbReference type="PRINTS" id="PR00465">
    <property type="entry name" value="EP450IV"/>
</dbReference>
<proteinExistence type="inferred from homology"/>
<evidence type="ECO:0000313" key="8">
    <source>
        <dbReference type="EMBL" id="KAK0516497.1"/>
    </source>
</evidence>
<evidence type="ECO:0000256" key="2">
    <source>
        <dbReference type="ARBA" id="ARBA00010617"/>
    </source>
</evidence>
<evidence type="ECO:0000256" key="6">
    <source>
        <dbReference type="ARBA" id="ARBA00023033"/>
    </source>
</evidence>
<dbReference type="AlphaFoldDB" id="A0AA39R7U2"/>
<keyword evidence="6" id="KW-0503">Monooxygenase</keyword>
<dbReference type="InterPro" id="IPR001128">
    <property type="entry name" value="Cyt_P450"/>
</dbReference>
<keyword evidence="3 7" id="KW-0479">Metal-binding</keyword>
<dbReference type="GO" id="GO:0005506">
    <property type="term" value="F:iron ion binding"/>
    <property type="evidence" value="ECO:0007669"/>
    <property type="project" value="InterPro"/>
</dbReference>
<dbReference type="GO" id="GO:0020037">
    <property type="term" value="F:heme binding"/>
    <property type="evidence" value="ECO:0007669"/>
    <property type="project" value="InterPro"/>
</dbReference>
<evidence type="ECO:0000313" key="9">
    <source>
        <dbReference type="Proteomes" id="UP001166286"/>
    </source>
</evidence>
<dbReference type="PRINTS" id="PR00385">
    <property type="entry name" value="P450"/>
</dbReference>
<protein>
    <recommendedName>
        <fullName evidence="10">Cytochrome P450 monooxygenase</fullName>
    </recommendedName>
</protein>
<dbReference type="GO" id="GO:0004497">
    <property type="term" value="F:monooxygenase activity"/>
    <property type="evidence" value="ECO:0007669"/>
    <property type="project" value="UniProtKB-KW"/>
</dbReference>
<keyword evidence="5 7" id="KW-0408">Iron</keyword>
<sequence length="506" mass="58520">MLTSLDALSTKDLHAFEACWSPRWLLLLFAIFCSLIFRDFEATTRGLNAPVVGRWPLEPYFLTGLRFKSQSMLHLRDGYSKFKNQMFKVIRLDGMVLIIPRKWVEELRSVPEHHLSLRHLQVYNLYGKITTTDILLKSDLQARMLRNRLTPCLHDFVASSLEEIEDTVEVGEWTSMTINHNLLYIVAGVITRAMSGTLLCRQRQWLSTCIKYTENMFMTVLILRLFPRMFHRWISGFLPSSWITHFYLRRAKKLLVPIIQERIKDQTSPIAGYERPRDLLQYMIEGAEGDDRQPERLAHLQLMVNLAGIHTTSMAITHAIHDLCEHEEYYQVLREEIKAVLLKDGGWQRDTHEKLRKMDSFLKESQRFAPPTLLSFNRIALTSLTLSSGIEIPAGTHFSVASRDILFDPDVTPEPDTFDGLRYYRLREHSTEGYKYDFATVDGTNMNFGAGHYACPGRFFASMELKLLLAHLLLNFDFRFPPGTGRPALLVIDEFVAPLPWAKVMS</sequence>
<dbReference type="InterPro" id="IPR036396">
    <property type="entry name" value="Cyt_P450_sf"/>
</dbReference>
<comment type="similarity">
    <text evidence="2">Belongs to the cytochrome P450 family.</text>
</comment>
<dbReference type="Pfam" id="PF00067">
    <property type="entry name" value="p450"/>
    <property type="match status" value="1"/>
</dbReference>
<keyword evidence="9" id="KW-1185">Reference proteome</keyword>
<gene>
    <name evidence="8" type="ORF">JMJ35_001100</name>
</gene>
<evidence type="ECO:0000256" key="7">
    <source>
        <dbReference type="PIRSR" id="PIRSR602403-1"/>
    </source>
</evidence>
<dbReference type="GO" id="GO:0016705">
    <property type="term" value="F:oxidoreductase activity, acting on paired donors, with incorporation or reduction of molecular oxygen"/>
    <property type="evidence" value="ECO:0007669"/>
    <property type="project" value="InterPro"/>
</dbReference>
<evidence type="ECO:0000256" key="5">
    <source>
        <dbReference type="ARBA" id="ARBA00023004"/>
    </source>
</evidence>
<dbReference type="PANTHER" id="PTHR46206:SF6">
    <property type="entry name" value="CYTOCHROME P450 MONOOXYGENASE AN1598-RELATED"/>
    <property type="match status" value="1"/>
</dbReference>
<keyword evidence="4" id="KW-0560">Oxidoreductase</keyword>
<dbReference type="Proteomes" id="UP001166286">
    <property type="component" value="Unassembled WGS sequence"/>
</dbReference>
<keyword evidence="7" id="KW-0349">Heme</keyword>
<accession>A0AA39R7U2</accession>
<dbReference type="Gene3D" id="1.10.630.10">
    <property type="entry name" value="Cytochrome P450"/>
    <property type="match status" value="1"/>
</dbReference>
<comment type="caution">
    <text evidence="8">The sequence shown here is derived from an EMBL/GenBank/DDBJ whole genome shotgun (WGS) entry which is preliminary data.</text>
</comment>
<dbReference type="EMBL" id="JAFEKC020000002">
    <property type="protein sequence ID" value="KAK0516497.1"/>
    <property type="molecule type" value="Genomic_DNA"/>
</dbReference>